<dbReference type="PANTHER" id="PTHR43617:SF33">
    <property type="entry name" value="SPORE COAT POLYSACCHARIDE BIOSYNTHESIS PROTEIN SPSD"/>
    <property type="match status" value="1"/>
</dbReference>
<evidence type="ECO:0000259" key="1">
    <source>
        <dbReference type="PROSITE" id="PS51186"/>
    </source>
</evidence>
<feature type="domain" description="N-acetyltransferase" evidence="1">
    <location>
        <begin position="10"/>
        <end position="154"/>
    </location>
</feature>
<name>A0A2W7TRG7_9BACT</name>
<dbReference type="RefSeq" id="WP_111293167.1">
    <property type="nucleotide sequence ID" value="NZ_QKZV01000001.1"/>
</dbReference>
<evidence type="ECO:0000313" key="2">
    <source>
        <dbReference type="EMBL" id="PZX65702.1"/>
    </source>
</evidence>
<dbReference type="InterPro" id="IPR000182">
    <property type="entry name" value="GNAT_dom"/>
</dbReference>
<keyword evidence="3" id="KW-1185">Reference proteome</keyword>
<dbReference type="PANTHER" id="PTHR43617">
    <property type="entry name" value="L-AMINO ACID N-ACETYLTRANSFERASE"/>
    <property type="match status" value="1"/>
</dbReference>
<keyword evidence="2" id="KW-0689">Ribosomal protein</keyword>
<dbReference type="CDD" id="cd04301">
    <property type="entry name" value="NAT_SF"/>
    <property type="match status" value="1"/>
</dbReference>
<dbReference type="InterPro" id="IPR050276">
    <property type="entry name" value="MshD_Acetyltransferase"/>
</dbReference>
<comment type="caution">
    <text evidence="2">The sequence shown here is derived from an EMBL/GenBank/DDBJ whole genome shotgun (WGS) entry which is preliminary data.</text>
</comment>
<dbReference type="OrthoDB" id="7585366at2"/>
<dbReference type="EMBL" id="QKZV01000001">
    <property type="protein sequence ID" value="PZX65702.1"/>
    <property type="molecule type" value="Genomic_DNA"/>
</dbReference>
<dbReference type="Pfam" id="PF00583">
    <property type="entry name" value="Acetyltransf_1"/>
    <property type="match status" value="1"/>
</dbReference>
<reference evidence="2 3" key="1">
    <citation type="submission" date="2018-06" db="EMBL/GenBank/DDBJ databases">
        <title>Genomic Encyclopedia of Archaeal and Bacterial Type Strains, Phase II (KMG-II): from individual species to whole genera.</title>
        <authorList>
            <person name="Goeker M."/>
        </authorList>
    </citation>
    <scope>NUCLEOTIDE SEQUENCE [LARGE SCALE GENOMIC DNA]</scope>
    <source>
        <strain evidence="2 3">DSM 23241</strain>
    </source>
</reference>
<proteinExistence type="predicted"/>
<dbReference type="PROSITE" id="PS51186">
    <property type="entry name" value="GNAT"/>
    <property type="match status" value="1"/>
</dbReference>
<dbReference type="SUPFAM" id="SSF55729">
    <property type="entry name" value="Acyl-CoA N-acyltransferases (Nat)"/>
    <property type="match status" value="1"/>
</dbReference>
<dbReference type="GO" id="GO:0016747">
    <property type="term" value="F:acyltransferase activity, transferring groups other than amino-acyl groups"/>
    <property type="evidence" value="ECO:0007669"/>
    <property type="project" value="InterPro"/>
</dbReference>
<evidence type="ECO:0000313" key="3">
    <source>
        <dbReference type="Proteomes" id="UP000249720"/>
    </source>
</evidence>
<dbReference type="GO" id="GO:0005840">
    <property type="term" value="C:ribosome"/>
    <property type="evidence" value="ECO:0007669"/>
    <property type="project" value="UniProtKB-KW"/>
</dbReference>
<dbReference type="Proteomes" id="UP000249720">
    <property type="component" value="Unassembled WGS sequence"/>
</dbReference>
<sequence>MQNNIALPELSLRPCTPADSQFFYELKKLVLFHYVQAIWGWDEQVQQQFHADNFHPNQTQIILWQAQPVGTIELLEDNEKIFISSLYIHPDYQNKKIGSFLVQQQIHKAKASGKKVALEVLRLNTRAQKLYSALGFVTIPNNDTIKLYMQNNCTS</sequence>
<dbReference type="InterPro" id="IPR016181">
    <property type="entry name" value="Acyl_CoA_acyltransferase"/>
</dbReference>
<protein>
    <submittedName>
        <fullName evidence="2">Ribosomal protein S18 acetylase RimI-like enzyme</fullName>
    </submittedName>
</protein>
<organism evidence="2 3">
    <name type="scientific">Hydrotalea sandarakina</name>
    <dbReference type="NCBI Taxonomy" id="1004304"/>
    <lineage>
        <taxon>Bacteria</taxon>
        <taxon>Pseudomonadati</taxon>
        <taxon>Bacteroidota</taxon>
        <taxon>Chitinophagia</taxon>
        <taxon>Chitinophagales</taxon>
        <taxon>Chitinophagaceae</taxon>
        <taxon>Hydrotalea</taxon>
    </lineage>
</organism>
<keyword evidence="2" id="KW-0687">Ribonucleoprotein</keyword>
<accession>A0A2W7TRG7</accession>
<dbReference type="Gene3D" id="3.40.630.30">
    <property type="match status" value="1"/>
</dbReference>
<dbReference type="AlphaFoldDB" id="A0A2W7TRG7"/>
<gene>
    <name evidence="2" type="ORF">LX80_00194</name>
</gene>